<evidence type="ECO:0000313" key="2">
    <source>
        <dbReference type="EMBL" id="GGC72957.1"/>
    </source>
</evidence>
<dbReference type="PANTHER" id="PTHR34853:SF1">
    <property type="entry name" value="LIPASE 5"/>
    <property type="match status" value="1"/>
</dbReference>
<dbReference type="SUPFAM" id="SSF53474">
    <property type="entry name" value="alpha/beta-Hydrolases"/>
    <property type="match status" value="1"/>
</dbReference>
<gene>
    <name evidence="2" type="ORF">GCM10011410_27540</name>
</gene>
<dbReference type="Gene3D" id="3.40.50.1820">
    <property type="entry name" value="alpha/beta hydrolase"/>
    <property type="match status" value="2"/>
</dbReference>
<accession>A0A916XHQ7</accession>
<keyword evidence="3" id="KW-1185">Reference proteome</keyword>
<comment type="caution">
    <text evidence="2">The sequence shown here is derived from an EMBL/GenBank/DDBJ whole genome shotgun (WGS) entry which is preliminary data.</text>
</comment>
<dbReference type="GO" id="GO:0004806">
    <property type="term" value="F:triacylglycerol lipase activity"/>
    <property type="evidence" value="ECO:0007669"/>
    <property type="project" value="InterPro"/>
</dbReference>
<dbReference type="InterPro" id="IPR005152">
    <property type="entry name" value="Lipase_secreted"/>
</dbReference>
<dbReference type="Pfam" id="PF03583">
    <property type="entry name" value="LIP"/>
    <property type="match status" value="1"/>
</dbReference>
<protein>
    <submittedName>
        <fullName evidence="2">Lipase</fullName>
    </submittedName>
</protein>
<reference evidence="2" key="2">
    <citation type="submission" date="2020-09" db="EMBL/GenBank/DDBJ databases">
        <authorList>
            <person name="Sun Q."/>
            <person name="Zhou Y."/>
        </authorList>
    </citation>
    <scope>NUCLEOTIDE SEQUENCE</scope>
    <source>
        <strain evidence="2">CGMCC 1.15478</strain>
    </source>
</reference>
<sequence length="394" mass="40766">MVLTGCTAVDQPQEAHEDAAPSDAGVPRGPYDIAAVATDTRGEILDAEPLHTLLPEVANAAAEAHRVTYRSTSGIDGRPTEVTGAVFIPNGQAPAGGWPIVSFAHGTTGVASQCGPSQHSDLLGQASRIASLLNAGFAVAATDYEGLGAGGGHPYLEPITAAFNTIDMVRAAKNIDASLSNQWAALGISQGGQAAWAAAEAATDYGDGLELVGSVAIAPAADLSPITDGEPPWDLDVFQIALLPYVIAGYQAIEPTASFDDYLRGSLANGFGMVEQCVGTAWFGTALALLTSSPEDIGPFTEAAADGIRDWLTSTALPLDRAEVPLLVLYGDRDTVVPAPWIDRAIERACTGGTEVDARLIAGADHFSIGRAEESNTWLRERFAGAPAESTCPQ</sequence>
<dbReference type="InterPro" id="IPR029058">
    <property type="entry name" value="AB_hydrolase_fold"/>
</dbReference>
<evidence type="ECO:0000313" key="3">
    <source>
        <dbReference type="Proteomes" id="UP000641514"/>
    </source>
</evidence>
<proteinExistence type="predicted"/>
<dbReference type="PIRSF" id="PIRSF029171">
    <property type="entry name" value="Esterase_LipA"/>
    <property type="match status" value="1"/>
</dbReference>
<dbReference type="GO" id="GO:0016042">
    <property type="term" value="P:lipid catabolic process"/>
    <property type="evidence" value="ECO:0007669"/>
    <property type="project" value="InterPro"/>
</dbReference>
<organism evidence="2 3">
    <name type="scientific">Hoyosella rhizosphaerae</name>
    <dbReference type="NCBI Taxonomy" id="1755582"/>
    <lineage>
        <taxon>Bacteria</taxon>
        <taxon>Bacillati</taxon>
        <taxon>Actinomycetota</taxon>
        <taxon>Actinomycetes</taxon>
        <taxon>Mycobacteriales</taxon>
        <taxon>Hoyosellaceae</taxon>
        <taxon>Hoyosella</taxon>
    </lineage>
</organism>
<dbReference type="PANTHER" id="PTHR34853">
    <property type="match status" value="1"/>
</dbReference>
<dbReference type="AlphaFoldDB" id="A0A916XHQ7"/>
<feature type="region of interest" description="Disordered" evidence="1">
    <location>
        <begin position="1"/>
        <end position="28"/>
    </location>
</feature>
<name>A0A916XHQ7_9ACTN</name>
<evidence type="ECO:0000256" key="1">
    <source>
        <dbReference type="SAM" id="MobiDB-lite"/>
    </source>
</evidence>
<reference evidence="2" key="1">
    <citation type="journal article" date="2014" name="Int. J. Syst. Evol. Microbiol.">
        <title>Complete genome sequence of Corynebacterium casei LMG S-19264T (=DSM 44701T), isolated from a smear-ripened cheese.</title>
        <authorList>
            <consortium name="US DOE Joint Genome Institute (JGI-PGF)"/>
            <person name="Walter F."/>
            <person name="Albersmeier A."/>
            <person name="Kalinowski J."/>
            <person name="Ruckert C."/>
        </authorList>
    </citation>
    <scope>NUCLEOTIDE SEQUENCE</scope>
    <source>
        <strain evidence="2">CGMCC 1.15478</strain>
    </source>
</reference>
<dbReference type="EMBL" id="BMJH01000003">
    <property type="protein sequence ID" value="GGC72957.1"/>
    <property type="molecule type" value="Genomic_DNA"/>
</dbReference>
<dbReference type="Proteomes" id="UP000641514">
    <property type="component" value="Unassembled WGS sequence"/>
</dbReference>